<dbReference type="OrthoDB" id="5116982at2"/>
<keyword evidence="3" id="KW-1185">Reference proteome</keyword>
<sequence>MTTFSAEVVGAILHHMNDDHTDDSLTIVRAFVDPAASAASMTGVDAAGGTWDVEVDGTTRSATVPWLGPVVERADIRREVVHLHDAAVARLGLPAREAH</sequence>
<dbReference type="Proteomes" id="UP001515100">
    <property type="component" value="Unassembled WGS sequence"/>
</dbReference>
<name>A0A641ARE7_9ACTN</name>
<evidence type="ECO:0000259" key="1">
    <source>
        <dbReference type="Pfam" id="PF10615"/>
    </source>
</evidence>
<dbReference type="InterPro" id="IPR019595">
    <property type="entry name" value="DUF2470"/>
</dbReference>
<organism evidence="2 3">
    <name type="scientific">Aeromicrobium fastidiosum</name>
    <dbReference type="NCBI Taxonomy" id="52699"/>
    <lineage>
        <taxon>Bacteria</taxon>
        <taxon>Bacillati</taxon>
        <taxon>Actinomycetota</taxon>
        <taxon>Actinomycetes</taxon>
        <taxon>Propionibacteriales</taxon>
        <taxon>Nocardioidaceae</taxon>
        <taxon>Aeromicrobium</taxon>
    </lineage>
</organism>
<protein>
    <submittedName>
        <fullName evidence="2">DUF2470 domain-containing protein</fullName>
    </submittedName>
</protein>
<dbReference type="Gene3D" id="3.20.180.10">
    <property type="entry name" value="PNP-oxidase-like"/>
    <property type="match status" value="1"/>
</dbReference>
<dbReference type="RefSeq" id="WP_129180558.1">
    <property type="nucleotide sequence ID" value="NZ_JAGIOG010000001.1"/>
</dbReference>
<accession>A0A641ARE7</accession>
<evidence type="ECO:0000313" key="2">
    <source>
        <dbReference type="EMBL" id="KAA1380262.1"/>
    </source>
</evidence>
<proteinExistence type="predicted"/>
<dbReference type="InterPro" id="IPR037119">
    <property type="entry name" value="Haem_oxidase_HugZ-like_sf"/>
</dbReference>
<evidence type="ECO:0000313" key="3">
    <source>
        <dbReference type="Proteomes" id="UP001515100"/>
    </source>
</evidence>
<feature type="domain" description="DUF2470" evidence="1">
    <location>
        <begin position="11"/>
        <end position="83"/>
    </location>
</feature>
<dbReference type="AlphaFoldDB" id="A0A641ARE7"/>
<reference evidence="2" key="1">
    <citation type="submission" date="2019-09" db="EMBL/GenBank/DDBJ databases">
        <authorList>
            <person name="Li J."/>
        </authorList>
    </citation>
    <scope>NUCLEOTIDE SEQUENCE [LARGE SCALE GENOMIC DNA]</scope>
    <source>
        <strain evidence="2">NRBC 14897</strain>
    </source>
</reference>
<dbReference type="EMBL" id="SDPP02000001">
    <property type="protein sequence ID" value="KAA1380262.1"/>
    <property type="molecule type" value="Genomic_DNA"/>
</dbReference>
<comment type="caution">
    <text evidence="2">The sequence shown here is derived from an EMBL/GenBank/DDBJ whole genome shotgun (WGS) entry which is preliminary data.</text>
</comment>
<dbReference type="Pfam" id="PF10615">
    <property type="entry name" value="DUF2470"/>
    <property type="match status" value="1"/>
</dbReference>
<gene>
    <name evidence="2" type="ORF">ESP62_003440</name>
</gene>